<feature type="region of interest" description="Disordered" evidence="1">
    <location>
        <begin position="140"/>
        <end position="173"/>
    </location>
</feature>
<organism evidence="2 3">
    <name type="scientific">Caerostris extrusa</name>
    <name type="common">Bark spider</name>
    <name type="synonym">Caerostris bankana</name>
    <dbReference type="NCBI Taxonomy" id="172846"/>
    <lineage>
        <taxon>Eukaryota</taxon>
        <taxon>Metazoa</taxon>
        <taxon>Ecdysozoa</taxon>
        <taxon>Arthropoda</taxon>
        <taxon>Chelicerata</taxon>
        <taxon>Arachnida</taxon>
        <taxon>Araneae</taxon>
        <taxon>Araneomorphae</taxon>
        <taxon>Entelegynae</taxon>
        <taxon>Araneoidea</taxon>
        <taxon>Araneidae</taxon>
        <taxon>Caerostris</taxon>
    </lineage>
</organism>
<dbReference type="Proteomes" id="UP001054945">
    <property type="component" value="Unassembled WGS sequence"/>
</dbReference>
<protein>
    <submittedName>
        <fullName evidence="2">Uncharacterized protein</fullName>
    </submittedName>
</protein>
<gene>
    <name evidence="2" type="ORF">CEXT_610031</name>
</gene>
<sequence length="173" mass="19492">MGTWFERTAPWCSACLYRAYITSCLVTTLRRFSSLPDVWWPTKPSDSPPFLRCSRLVLHLIGLRHDTLGAVSPAPPRPVPCSDSGFSEMHERNYRQWSYVEVARHRKIWSSDLARGKESLVYSHTCGSVGHSFQPRLCPIQGHKVQPSPVNEPPVGKPRVGPISNKVRAGRSK</sequence>
<proteinExistence type="predicted"/>
<dbReference type="AlphaFoldDB" id="A0AAV4XZD8"/>
<dbReference type="EMBL" id="BPLR01018543">
    <property type="protein sequence ID" value="GIZ00452.1"/>
    <property type="molecule type" value="Genomic_DNA"/>
</dbReference>
<name>A0AAV4XZD8_CAEEX</name>
<evidence type="ECO:0000256" key="1">
    <source>
        <dbReference type="SAM" id="MobiDB-lite"/>
    </source>
</evidence>
<evidence type="ECO:0000313" key="2">
    <source>
        <dbReference type="EMBL" id="GIZ00452.1"/>
    </source>
</evidence>
<evidence type="ECO:0000313" key="3">
    <source>
        <dbReference type="Proteomes" id="UP001054945"/>
    </source>
</evidence>
<comment type="caution">
    <text evidence="2">The sequence shown here is derived from an EMBL/GenBank/DDBJ whole genome shotgun (WGS) entry which is preliminary data.</text>
</comment>
<reference evidence="2 3" key="1">
    <citation type="submission" date="2021-06" db="EMBL/GenBank/DDBJ databases">
        <title>Caerostris extrusa draft genome.</title>
        <authorList>
            <person name="Kono N."/>
            <person name="Arakawa K."/>
        </authorList>
    </citation>
    <scope>NUCLEOTIDE SEQUENCE [LARGE SCALE GENOMIC DNA]</scope>
</reference>
<keyword evidence="3" id="KW-1185">Reference proteome</keyword>
<accession>A0AAV4XZD8</accession>